<feature type="transmembrane region" description="Helical" evidence="6">
    <location>
        <begin position="110"/>
        <end position="136"/>
    </location>
</feature>
<protein>
    <recommendedName>
        <fullName evidence="9">Lysine transporter LysE</fullName>
    </recommendedName>
</protein>
<feature type="transmembrane region" description="Helical" evidence="6">
    <location>
        <begin position="6"/>
        <end position="28"/>
    </location>
</feature>
<organism evidence="7 8">
    <name type="scientific">Aquella oligotrophica</name>
    <dbReference type="NCBI Taxonomy" id="2067065"/>
    <lineage>
        <taxon>Bacteria</taxon>
        <taxon>Pseudomonadati</taxon>
        <taxon>Pseudomonadota</taxon>
        <taxon>Betaproteobacteria</taxon>
        <taxon>Neisseriales</taxon>
        <taxon>Neisseriaceae</taxon>
        <taxon>Aquella</taxon>
    </lineage>
</organism>
<evidence type="ECO:0000313" key="8">
    <source>
        <dbReference type="Proteomes" id="UP000236655"/>
    </source>
</evidence>
<dbReference type="AlphaFoldDB" id="A0A2I7N9B6"/>
<dbReference type="PANTHER" id="PTHR30086">
    <property type="entry name" value="ARGININE EXPORTER PROTEIN ARGO"/>
    <property type="match status" value="1"/>
</dbReference>
<dbReference type="GO" id="GO:0015171">
    <property type="term" value="F:amino acid transmembrane transporter activity"/>
    <property type="evidence" value="ECO:0007669"/>
    <property type="project" value="TreeGrafter"/>
</dbReference>
<keyword evidence="8" id="KW-1185">Reference proteome</keyword>
<dbReference type="Pfam" id="PF01810">
    <property type="entry name" value="LysE"/>
    <property type="match status" value="1"/>
</dbReference>
<proteinExistence type="predicted"/>
<feature type="transmembrane region" description="Helical" evidence="6">
    <location>
        <begin position="40"/>
        <end position="63"/>
    </location>
</feature>
<dbReference type="EMBL" id="CP024847">
    <property type="protein sequence ID" value="AUR53054.1"/>
    <property type="molecule type" value="Genomic_DNA"/>
</dbReference>
<dbReference type="InterPro" id="IPR001123">
    <property type="entry name" value="LeuE-type"/>
</dbReference>
<dbReference type="OrthoDB" id="5638726at2"/>
<evidence type="ECO:0000256" key="1">
    <source>
        <dbReference type="ARBA" id="ARBA00004651"/>
    </source>
</evidence>
<dbReference type="Proteomes" id="UP000236655">
    <property type="component" value="Chromosome"/>
</dbReference>
<accession>A0A2I7N9B6</accession>
<keyword evidence="4 6" id="KW-1133">Transmembrane helix</keyword>
<evidence type="ECO:0000256" key="5">
    <source>
        <dbReference type="ARBA" id="ARBA00023136"/>
    </source>
</evidence>
<keyword evidence="3 6" id="KW-0812">Transmembrane</keyword>
<evidence type="ECO:0000256" key="3">
    <source>
        <dbReference type="ARBA" id="ARBA00022692"/>
    </source>
</evidence>
<sequence>MLQFFTTLFGGTLFVLAVIAGIGPQNLNTMTHAIRRNHEYAVATTCFFADTVLILIGCLGLKFTESKVVLLLINVVGIGFLGYYLWVKIRGLNKPHDVKFSHEILDKKSAILRALALTWLNPLVAIDTLIVIGGASTNYHGIFNFAFIAGAILGDFIWLFGLTLISRTFAERLNRPLVWLFIDISTILLVAYILIRMVSFLFT</sequence>
<keyword evidence="2" id="KW-1003">Cell membrane</keyword>
<dbReference type="KEGG" id="nba:CUN60_12385"/>
<evidence type="ECO:0000256" key="6">
    <source>
        <dbReference type="SAM" id="Phobius"/>
    </source>
</evidence>
<comment type="subcellular location">
    <subcellularLocation>
        <location evidence="1">Cell membrane</location>
        <topology evidence="1">Multi-pass membrane protein</topology>
    </subcellularLocation>
</comment>
<evidence type="ECO:0000256" key="2">
    <source>
        <dbReference type="ARBA" id="ARBA00022475"/>
    </source>
</evidence>
<name>A0A2I7N9B6_9NEIS</name>
<feature type="transmembrane region" description="Helical" evidence="6">
    <location>
        <begin position="177"/>
        <end position="202"/>
    </location>
</feature>
<dbReference type="GO" id="GO:0005886">
    <property type="term" value="C:plasma membrane"/>
    <property type="evidence" value="ECO:0007669"/>
    <property type="project" value="UniProtKB-SubCell"/>
</dbReference>
<evidence type="ECO:0000313" key="7">
    <source>
        <dbReference type="EMBL" id="AUR53054.1"/>
    </source>
</evidence>
<reference evidence="8" key="1">
    <citation type="submission" date="2017-11" db="EMBL/GenBank/DDBJ databases">
        <authorList>
            <person name="Chan K.G."/>
            <person name="Lee L.S."/>
        </authorList>
    </citation>
    <scope>NUCLEOTIDE SEQUENCE [LARGE SCALE GENOMIC DNA]</scope>
    <source>
        <strain evidence="8">DSM 100970</strain>
    </source>
</reference>
<gene>
    <name evidence="7" type="ORF">CUN60_12385</name>
</gene>
<evidence type="ECO:0008006" key="9">
    <source>
        <dbReference type="Google" id="ProtNLM"/>
    </source>
</evidence>
<feature type="transmembrane region" description="Helical" evidence="6">
    <location>
        <begin position="142"/>
        <end position="165"/>
    </location>
</feature>
<feature type="transmembrane region" description="Helical" evidence="6">
    <location>
        <begin position="69"/>
        <end position="89"/>
    </location>
</feature>
<keyword evidence="5 6" id="KW-0472">Membrane</keyword>
<evidence type="ECO:0000256" key="4">
    <source>
        <dbReference type="ARBA" id="ARBA00022989"/>
    </source>
</evidence>
<dbReference type="RefSeq" id="WP_102952340.1">
    <property type="nucleotide sequence ID" value="NZ_CP024847.1"/>
</dbReference>
<dbReference type="PANTHER" id="PTHR30086:SF20">
    <property type="entry name" value="ARGININE EXPORTER PROTEIN ARGO-RELATED"/>
    <property type="match status" value="1"/>
</dbReference>